<dbReference type="STRING" id="926556.Echvi_2738"/>
<dbReference type="InterPro" id="IPR029044">
    <property type="entry name" value="Nucleotide-diphossugar_trans"/>
</dbReference>
<dbReference type="SUPFAM" id="SSF53448">
    <property type="entry name" value="Nucleotide-diphospho-sugar transferases"/>
    <property type="match status" value="1"/>
</dbReference>
<evidence type="ECO:0000313" key="2">
    <source>
        <dbReference type="EMBL" id="AGA78978.1"/>
    </source>
</evidence>
<feature type="domain" description="Glycosyltransferase 2-like" evidence="1">
    <location>
        <begin position="9"/>
        <end position="118"/>
    </location>
</feature>
<gene>
    <name evidence="2" type="ordered locus">Echvi_2738</name>
</gene>
<keyword evidence="2" id="KW-0808">Transferase</keyword>
<dbReference type="PANTHER" id="PTHR43685:SF2">
    <property type="entry name" value="GLYCOSYLTRANSFERASE 2-LIKE DOMAIN-CONTAINING PROTEIN"/>
    <property type="match status" value="1"/>
</dbReference>
<dbReference type="AlphaFoldDB" id="L0G0Z8"/>
<sequence>MTNSSPLVSIIIPVFNYQNFIFETLENLLNQTYKNWEAILIDDGSTDKTAKIIKTYCFKDSRFKLIQQNNKGVSVARNLGLEIATGEFIQFLDGDDLLSQSKIEIQAQHLIENHTVDISYVDSYYFAHGNPSQLYPDKEMNGVEWMLKINGRGFDIIKSLVDRNFAVISSPLIRSSILSKSDIFPVGIKKSEDWEFWLNVALNEVSFQYLPNKHAYTLIRIHSSSASFNLRDMQISNLIFRNKIKNYINNSSLSTQEKSKIAIINETQKKGLLKELLYKTPFWKFKNHLEIIKLTQLPVFLKFYLKSINYQRKQWFKS</sequence>
<dbReference type="GO" id="GO:0016740">
    <property type="term" value="F:transferase activity"/>
    <property type="evidence" value="ECO:0007669"/>
    <property type="project" value="UniProtKB-KW"/>
</dbReference>
<dbReference type="Pfam" id="PF00535">
    <property type="entry name" value="Glycos_transf_2"/>
    <property type="match status" value="1"/>
</dbReference>
<keyword evidence="3" id="KW-1185">Reference proteome</keyword>
<dbReference type="InterPro" id="IPR001173">
    <property type="entry name" value="Glyco_trans_2-like"/>
</dbReference>
<dbReference type="CDD" id="cd00761">
    <property type="entry name" value="Glyco_tranf_GTA_type"/>
    <property type="match status" value="1"/>
</dbReference>
<protein>
    <submittedName>
        <fullName evidence="2">Glycosyl transferase</fullName>
    </submittedName>
</protein>
<dbReference type="HOGENOM" id="CLU_025996_25_1_10"/>
<dbReference type="Proteomes" id="UP000010796">
    <property type="component" value="Chromosome"/>
</dbReference>
<name>L0G0Z8_ECHVK</name>
<organism evidence="2 3">
    <name type="scientific">Echinicola vietnamensis (strain DSM 17526 / LMG 23754 / KMM 6221)</name>
    <dbReference type="NCBI Taxonomy" id="926556"/>
    <lineage>
        <taxon>Bacteria</taxon>
        <taxon>Pseudomonadati</taxon>
        <taxon>Bacteroidota</taxon>
        <taxon>Cytophagia</taxon>
        <taxon>Cytophagales</taxon>
        <taxon>Cyclobacteriaceae</taxon>
        <taxon>Echinicola</taxon>
    </lineage>
</organism>
<evidence type="ECO:0000259" key="1">
    <source>
        <dbReference type="Pfam" id="PF00535"/>
    </source>
</evidence>
<dbReference type="KEGG" id="evi:Echvi_2738"/>
<proteinExistence type="predicted"/>
<dbReference type="Gene3D" id="3.90.550.10">
    <property type="entry name" value="Spore Coat Polysaccharide Biosynthesis Protein SpsA, Chain A"/>
    <property type="match status" value="1"/>
</dbReference>
<dbReference type="PANTHER" id="PTHR43685">
    <property type="entry name" value="GLYCOSYLTRANSFERASE"/>
    <property type="match status" value="1"/>
</dbReference>
<evidence type="ECO:0000313" key="3">
    <source>
        <dbReference type="Proteomes" id="UP000010796"/>
    </source>
</evidence>
<accession>L0G0Z8</accession>
<reference evidence="3" key="1">
    <citation type="submission" date="2012-02" db="EMBL/GenBank/DDBJ databases">
        <title>The complete genome of Echinicola vietnamensis DSM 17526.</title>
        <authorList>
            <person name="Lucas S."/>
            <person name="Copeland A."/>
            <person name="Lapidus A."/>
            <person name="Glavina del Rio T."/>
            <person name="Dalin E."/>
            <person name="Tice H."/>
            <person name="Bruce D."/>
            <person name="Goodwin L."/>
            <person name="Pitluck S."/>
            <person name="Peters L."/>
            <person name="Ovchinnikova G."/>
            <person name="Teshima H."/>
            <person name="Kyrpides N."/>
            <person name="Mavromatis K."/>
            <person name="Ivanova N."/>
            <person name="Brettin T."/>
            <person name="Detter J.C."/>
            <person name="Han C."/>
            <person name="Larimer F."/>
            <person name="Land M."/>
            <person name="Hauser L."/>
            <person name="Markowitz V."/>
            <person name="Cheng J.-F."/>
            <person name="Hugenholtz P."/>
            <person name="Woyke T."/>
            <person name="Wu D."/>
            <person name="Brambilla E."/>
            <person name="Klenk H.-P."/>
            <person name="Eisen J.A."/>
        </authorList>
    </citation>
    <scope>NUCLEOTIDE SEQUENCE [LARGE SCALE GENOMIC DNA]</scope>
    <source>
        <strain evidence="3">DSM 17526 / LMG 23754 / KMM 6221</strain>
    </source>
</reference>
<dbReference type="RefSeq" id="WP_015266531.1">
    <property type="nucleotide sequence ID" value="NC_019904.1"/>
</dbReference>
<dbReference type="InterPro" id="IPR050834">
    <property type="entry name" value="Glycosyltransf_2"/>
</dbReference>
<dbReference type="OrthoDB" id="6307329at2"/>
<dbReference type="eggNOG" id="COG1215">
    <property type="taxonomic scope" value="Bacteria"/>
</dbReference>
<dbReference type="EMBL" id="CP003346">
    <property type="protein sequence ID" value="AGA78978.1"/>
    <property type="molecule type" value="Genomic_DNA"/>
</dbReference>